<dbReference type="RefSeq" id="WP_011007716.1">
    <property type="nucleotide sequence ID" value="NZ_DUJP01000038.1"/>
</dbReference>
<dbReference type="GeneID" id="1465480"/>
<evidence type="ECO:0000256" key="2">
    <source>
        <dbReference type="SAM" id="Phobius"/>
    </source>
</evidence>
<evidence type="ECO:0008006" key="5">
    <source>
        <dbReference type="Google" id="ProtNLM"/>
    </source>
</evidence>
<evidence type="ECO:0000313" key="3">
    <source>
        <dbReference type="EMBL" id="HII47995.1"/>
    </source>
</evidence>
<proteinExistence type="predicted"/>
<keyword evidence="2" id="KW-0812">Transmembrane</keyword>
<evidence type="ECO:0000313" key="4">
    <source>
        <dbReference type="Proteomes" id="UP000651120"/>
    </source>
</evidence>
<dbReference type="OMA" id="YANNDFV"/>
<name>A0A832WHV9_9CREN</name>
<dbReference type="AlphaFoldDB" id="A0A832WHV9"/>
<feature type="compositionally biased region" description="Basic and acidic residues" evidence="1">
    <location>
        <begin position="149"/>
        <end position="161"/>
    </location>
</feature>
<dbReference type="Proteomes" id="UP000651120">
    <property type="component" value="Unassembled WGS sequence"/>
</dbReference>
<reference evidence="3" key="1">
    <citation type="journal article" date="2020" name="bioRxiv">
        <title>A rank-normalized archaeal taxonomy based on genome phylogeny resolves widespread incomplete and uneven classifications.</title>
        <authorList>
            <person name="Rinke C."/>
            <person name="Chuvochina M."/>
            <person name="Mussig A.J."/>
            <person name="Chaumeil P.-A."/>
            <person name="Waite D.W."/>
            <person name="Whitman W.B."/>
            <person name="Parks D.H."/>
            <person name="Hugenholtz P."/>
        </authorList>
    </citation>
    <scope>NUCLEOTIDE SEQUENCE</scope>
    <source>
        <strain evidence="3">UBA8839</strain>
    </source>
</reference>
<organism evidence="3 4">
    <name type="scientific">Pyrobaculum aerophilum</name>
    <dbReference type="NCBI Taxonomy" id="13773"/>
    <lineage>
        <taxon>Archaea</taxon>
        <taxon>Thermoproteota</taxon>
        <taxon>Thermoprotei</taxon>
        <taxon>Thermoproteales</taxon>
        <taxon>Thermoproteaceae</taxon>
        <taxon>Pyrobaculum</taxon>
    </lineage>
</organism>
<comment type="caution">
    <text evidence="3">The sequence shown here is derived from an EMBL/GenBank/DDBJ whole genome shotgun (WGS) entry which is preliminary data.</text>
</comment>
<accession>A0A832WHV9</accession>
<dbReference type="EMBL" id="DUJP01000038">
    <property type="protein sequence ID" value="HII47995.1"/>
    <property type="molecule type" value="Genomic_DNA"/>
</dbReference>
<keyword evidence="2" id="KW-0472">Membrane</keyword>
<sequence length="773" mass="84331">MLSRRALITAMLLIAVLRAADISSYVFVEFNPGDGFPYVVINSTAVEPVPIVYIMVERDIIMQEMALNTTMYLPQGVYLALPRRYFAPRPPAPPPGVRGRVVDIEVEGLGVARVVIARNATEIPNAVAYYVYLDAEERGGRYYYKGKPLDVRRPKTPRDRAGGSAQGSEPVGQAEPMYYTETKSGTAVSSWARYVFNPASPINVRNPPSSSYTPVRYFNATGYANNDFVMGTTPWAYLGHGVSDIYLAIQGGSSSSIRYSLCPYSTPTPTPPASPTASPCVRNSQTAPSFGRYLLARISAAPYANSYLWFYAEIYNPLNLPINASIAVVYNRPAPSDGSVYSLLTANWLSSVGQPGYTFGADYGYSVRVSRLLFTVRIPPGAQMPINIALVGLAVYTCSPSSTLTVKIYTPADPNAYVTATGQKYTSAECATYFFSDIYGTLPESAVVPLLAANSTVIPLIIEFNPSLYASYPNRVTVTFKSLFAFGQRWPEIWRHNANNWISSSKTYPYTTLPVKVVFRDYLAFSVWSTAYNLKNESVSPWTDLNILAYAVLTTQVGSSVAYDPPSFPRASLQYIPLDQYLQLKKVCLAFESVKAGAVGSLTTYVSVEGQNPWLEAFASIVSAVTNAIGNTITGYQIISKIFGLAMPSFLGPLGYVVWGLGIFAALVPMSGNINCAPSSDWLSHGYDAGTGYIKAAGWKIGTNELPSYAGGLKVKISMLIDHSFYHSVKTVAPGSGIYVDFFSYAIFDSSNYFTGPLEPYALGVGRFYLKIQ</sequence>
<feature type="transmembrane region" description="Helical" evidence="2">
    <location>
        <begin position="650"/>
        <end position="670"/>
    </location>
</feature>
<protein>
    <recommendedName>
        <fullName evidence="5">P. aerophilum family 68 protein</fullName>
    </recommendedName>
</protein>
<gene>
    <name evidence="3" type="ORF">HA333_11330</name>
</gene>
<evidence type="ECO:0000256" key="1">
    <source>
        <dbReference type="SAM" id="MobiDB-lite"/>
    </source>
</evidence>
<feature type="region of interest" description="Disordered" evidence="1">
    <location>
        <begin position="149"/>
        <end position="172"/>
    </location>
</feature>
<keyword evidence="2" id="KW-1133">Transmembrane helix</keyword>